<reference evidence="3" key="2">
    <citation type="journal article" date="2022" name="Sci. Total Environ.">
        <title>Prevalence, transmission, and molecular epidemiology of tet(X)-positive bacteria among humans, animals, and environmental niches in China: An epidemiological, and genomic-based study.</title>
        <authorList>
            <person name="Dong N."/>
            <person name="Zeng Y."/>
            <person name="Cai C."/>
            <person name="Sun C."/>
            <person name="Lu J."/>
            <person name="Liu C."/>
            <person name="Zhou H."/>
            <person name="Sun Q."/>
            <person name="Shu L."/>
            <person name="Wang H."/>
            <person name="Wang Y."/>
            <person name="Wang S."/>
            <person name="Wu C."/>
            <person name="Chan E.W."/>
            <person name="Chen G."/>
            <person name="Shen Z."/>
            <person name="Chen S."/>
            <person name="Zhang R."/>
        </authorList>
    </citation>
    <scope>NUCLEOTIDE SEQUENCE</scope>
    <source>
        <strain evidence="3">R1692</strain>
    </source>
</reference>
<dbReference type="SMART" id="SM00382">
    <property type="entry name" value="AAA"/>
    <property type="match status" value="1"/>
</dbReference>
<dbReference type="Pfam" id="PF00004">
    <property type="entry name" value="AAA"/>
    <property type="match status" value="1"/>
</dbReference>
<reference evidence="3" key="1">
    <citation type="submission" date="2020-06" db="EMBL/GenBank/DDBJ databases">
        <authorList>
            <person name="Dong N."/>
        </authorList>
    </citation>
    <scope>NUCLEOTIDE SEQUENCE</scope>
    <source>
        <strain evidence="3">R1692</strain>
    </source>
</reference>
<dbReference type="RefSeq" id="WP_286651107.1">
    <property type="nucleotide sequence ID" value="NZ_JACAGK010000019.1"/>
</dbReference>
<dbReference type="InterPro" id="IPR020958">
    <property type="entry name" value="DUF3686"/>
</dbReference>
<evidence type="ECO:0000256" key="1">
    <source>
        <dbReference type="SAM" id="Coils"/>
    </source>
</evidence>
<dbReference type="Pfam" id="PF25472">
    <property type="entry name" value="DUF7902"/>
    <property type="match status" value="1"/>
</dbReference>
<sequence>MTENKESLDAAAYDIIQKRLQAQKDDLTKRLQELNTARKEVFNSTNFVLKANRRITTENSCVARGIIALDNVCIFGYNVHIGLRTEIKLEDVFSVFLYEEGQFVPQSLDLIKDPNFITDYQNLYKYYRDSIFSKFRRTENYLYMIFQTSKNPEDLKAFKWLIKDGKLYYENDRSIHEVKTPAQFEFEWTKTGLEDRRLGKFPHISILDKVFIEALHGDITFKIENNTDSGQGIYSEKVSNTDQQLDDAEYYFADLGNLIAIRIKPYQEDFRAYIFNQRTKEVVNLKSLNESAVLLPDNQGVIFSNGYYLQNGTSKIFDNTLSNVTFLKKLQSPNGEDYLYVYTQTSSNTYILMSYNIIQQTVETPIICNGFTIFKNGNLIYFRTEAEATRHHQVQIWDTPYMAVLKENEERKDDPLFKVGNKQIVQAMAEAQEIIQLIGKEDSYEGLYEDILQKSRALQDSYFWINDTSLKALGAPLGQIEQIANTAIDEFVKVQAQRKHAVELLELSKKHLSELEFSINSTVVEHLDQLVHQLSDTRRLQGELIDIKNVRYIDVEEVDKLLLKIEEINKSLSEKTVNYLLQDDALTVYEEKVIDQKRNVEGIEKVFDAKPIEENIVEISSALELLIDILNSLKISDATQTTKIVEKISLIFASLNEIRAQLTRKIASLKSTEAVAEFSAQLTLLEQSVANYLELSTTELKVDEYYTKIIVQLEELESKFSEFDEFVLKIADKRDEVIKAFNSRREQLVEQVNKRSSSLEQIGLRVLKNIENKSKTFNSREDIQSFYASDLMIDKIRQLVAELKDLSDVSKAENLENLLKKSQEDSLRILRDKTELYVDGDNIIALGKHKFTVNKQPLSLTLIRRNNELYYHLTGTSFFQKVKSSEILAYQDIWEQELVSENNEVYRAEYLAYQTLLASRGQSNFNAEQFINQTVEQNYTENYIKGVHNVDALAIYLCLAEIDNKLDLLRFDSQTRAIAQLFWHELEVDTRDKLAALVQATAAVMRTFPNSKRSEEVIKQISKSFHQWPSSLHLEGVSPSNISNYIFQTFSKYKRFTLSETADHFRQEFLRLLEKKKVLKDYEQDINQERFKNEDRYLLITNWLYGYVEQEEKAEDYGRYIEETAAALLFPKDDYELIFANDRLIVDDLKGNHPSITEGRIDVQYHSFIAKLKDFVENKIPRFQSFTKLKEELNKNYVKELKVNELEPKVLTSFVRNKLINEVYFPLIGSNLAKQIGEAGDNKRTARMGMLLLISPPGYGKTTLMEYLAKTIGFHFVKINGPTIGHSITSIDPSEAKTSGEREELKKINLAFEMSDNVMLYLDDIQHLNAEFLQKFISLADGQRKIDGIFDGESKTYDLRGKRFCVIMAGNPYTESGSKFKIPDMLTNRADVYNLGDVIGDTEHLFNLSLIENAAIENVHLEKIASKSFNDFYALIDYVTTGTDQLPTLEGNYQKQEIDDCIAVLKHILKIRNIVVKVNENYIQSAAIQDNYRTEPAFKLQGSYRNMNKLVAQVVPMMNDQEIQQLIMLHYENESQTLTADTESNMLKLKELAGLMSDQEKARWEEIKTIFRKNNKHNGLAKDDMMFAQLLEFNENLEGIIKAIRGN</sequence>
<dbReference type="Proteomes" id="UP001170954">
    <property type="component" value="Unassembled WGS sequence"/>
</dbReference>
<evidence type="ECO:0000313" key="4">
    <source>
        <dbReference type="Proteomes" id="UP001170954"/>
    </source>
</evidence>
<keyword evidence="4" id="KW-1185">Reference proteome</keyword>
<dbReference type="InterPro" id="IPR003593">
    <property type="entry name" value="AAA+_ATPase"/>
</dbReference>
<dbReference type="EMBL" id="JACAGK010000019">
    <property type="protein sequence ID" value="MDM1048248.1"/>
    <property type="molecule type" value="Genomic_DNA"/>
</dbReference>
<dbReference type="Gene3D" id="3.40.50.300">
    <property type="entry name" value="P-loop containing nucleotide triphosphate hydrolases"/>
    <property type="match status" value="1"/>
</dbReference>
<proteinExistence type="predicted"/>
<dbReference type="InterPro" id="IPR027417">
    <property type="entry name" value="P-loop_NTPase"/>
</dbReference>
<comment type="caution">
    <text evidence="3">The sequence shown here is derived from an EMBL/GenBank/DDBJ whole genome shotgun (WGS) entry which is preliminary data.</text>
</comment>
<evidence type="ECO:0000259" key="2">
    <source>
        <dbReference type="SMART" id="SM00382"/>
    </source>
</evidence>
<accession>A0ABT7NMU2</accession>
<keyword evidence="1" id="KW-0175">Coiled coil</keyword>
<dbReference type="Pfam" id="PF12458">
    <property type="entry name" value="DUF3686"/>
    <property type="match status" value="1"/>
</dbReference>
<evidence type="ECO:0000313" key="3">
    <source>
        <dbReference type="EMBL" id="MDM1048248.1"/>
    </source>
</evidence>
<dbReference type="CDD" id="cd00009">
    <property type="entry name" value="AAA"/>
    <property type="match status" value="1"/>
</dbReference>
<dbReference type="InterPro" id="IPR057224">
    <property type="entry name" value="DUF7902"/>
</dbReference>
<organism evidence="3 4">
    <name type="scientific">Sphingobacterium hotanense</name>
    <dbReference type="NCBI Taxonomy" id="649196"/>
    <lineage>
        <taxon>Bacteria</taxon>
        <taxon>Pseudomonadati</taxon>
        <taxon>Bacteroidota</taxon>
        <taxon>Sphingobacteriia</taxon>
        <taxon>Sphingobacteriales</taxon>
        <taxon>Sphingobacteriaceae</taxon>
        <taxon>Sphingobacterium</taxon>
    </lineage>
</organism>
<dbReference type="InterPro" id="IPR003959">
    <property type="entry name" value="ATPase_AAA_core"/>
</dbReference>
<feature type="domain" description="AAA+ ATPase" evidence="2">
    <location>
        <begin position="1247"/>
        <end position="1400"/>
    </location>
</feature>
<feature type="coiled-coil region" evidence="1">
    <location>
        <begin position="17"/>
        <end position="44"/>
    </location>
</feature>
<protein>
    <submittedName>
        <fullName evidence="3">DNA repair ATPase</fullName>
    </submittedName>
</protein>
<gene>
    <name evidence="3" type="ORF">HX018_08370</name>
</gene>
<dbReference type="SUPFAM" id="SSF52540">
    <property type="entry name" value="P-loop containing nucleoside triphosphate hydrolases"/>
    <property type="match status" value="1"/>
</dbReference>
<name>A0ABT7NMU2_9SPHI</name>